<accession>A0ABQ0AGQ8</accession>
<dbReference type="EMBL" id="BAABWU010000001">
    <property type="protein sequence ID" value="GAA6195047.1"/>
    <property type="molecule type" value="Genomic_DNA"/>
</dbReference>
<organism evidence="2 3">
    <name type="scientific">Pseudophaeobacter arcticus</name>
    <dbReference type="NCBI Taxonomy" id="385492"/>
    <lineage>
        <taxon>Bacteria</taxon>
        <taxon>Pseudomonadati</taxon>
        <taxon>Pseudomonadota</taxon>
        <taxon>Alphaproteobacteria</taxon>
        <taxon>Rhodobacterales</taxon>
        <taxon>Paracoccaceae</taxon>
        <taxon>Pseudophaeobacter</taxon>
    </lineage>
</organism>
<feature type="chain" id="PRO_5047162884" evidence="1">
    <location>
        <begin position="23"/>
        <end position="226"/>
    </location>
</feature>
<evidence type="ECO:0000256" key="1">
    <source>
        <dbReference type="SAM" id="SignalP"/>
    </source>
</evidence>
<dbReference type="Pfam" id="PF09601">
    <property type="entry name" value="DUF2459"/>
    <property type="match status" value="1"/>
</dbReference>
<reference evidence="2 3" key="1">
    <citation type="submission" date="2024-04" db="EMBL/GenBank/DDBJ databases">
        <title>Draft genome sequence of Pseudophaeobacter arcticus NBRC 116598.</title>
        <authorList>
            <person name="Miyakawa T."/>
            <person name="Kusuya Y."/>
            <person name="Miura T."/>
        </authorList>
    </citation>
    <scope>NUCLEOTIDE SEQUENCE [LARGE SCALE GENOMIC DNA]</scope>
    <source>
        <strain evidence="2 3">SU-CL00105</strain>
    </source>
</reference>
<protein>
    <submittedName>
        <fullName evidence="2">TIGR02117 family protein</fullName>
    </submittedName>
</protein>
<evidence type="ECO:0000313" key="2">
    <source>
        <dbReference type="EMBL" id="GAA6195047.1"/>
    </source>
</evidence>
<gene>
    <name evidence="2" type="ORF">NBRC116598_04910</name>
</gene>
<feature type="signal peptide" evidence="1">
    <location>
        <begin position="1"/>
        <end position="22"/>
    </location>
</feature>
<dbReference type="InterPro" id="IPR011727">
    <property type="entry name" value="CHP02117"/>
</dbReference>
<dbReference type="Proteomes" id="UP001441944">
    <property type="component" value="Unassembled WGS sequence"/>
</dbReference>
<name>A0ABQ0AGQ8_9RHOB</name>
<sequence length="226" mass="24613">MISWLARALLLPLGLVCAYCFAAVVGAAIPSGPAKTAETAPSHQVRLVAGPIHYDFLLPLDDATRAQFQFLEASGLPVGHPDARWLVIGWGARGFYTATDYHDLTPTTLLNAAIGDRSVLRAEVLGPLNTLPDLRSFNFDEAEYAAFLAAIADSFDRPVTGPVQGLNLPGFTPGDRFYAAKGRFHLLRTCNTWVSRMIRASGRRFGLWTPLPYSVSLSHWLFAGPD</sequence>
<comment type="caution">
    <text evidence="2">The sequence shown here is derived from an EMBL/GenBank/DDBJ whole genome shotgun (WGS) entry which is preliminary data.</text>
</comment>
<keyword evidence="1" id="KW-0732">Signal</keyword>
<evidence type="ECO:0000313" key="3">
    <source>
        <dbReference type="Proteomes" id="UP001441944"/>
    </source>
</evidence>
<dbReference type="NCBIfam" id="TIGR02117">
    <property type="entry name" value="chp_urease_rgn"/>
    <property type="match status" value="1"/>
</dbReference>
<keyword evidence="3" id="KW-1185">Reference proteome</keyword>
<proteinExistence type="predicted"/>